<sequence>MYLVTRVAAFVGFLALLYVISKKKNNMKFRFIGIIFTLFITLVHQVSSPQIFVIIFLLLISEKLIVYCTGLKEKYWGSTYIFLFIVVFLGYWFYLAHSFTSMVLKTRFDSVTNIPVRIEGSVVSGNEWIFLSNNIDTIIITFFIVIGIGATLWKYGKTYSAVFASASLLFLPMYLPNPLQTLWQTMTLFCFNRFMLLVSPFIAFSMASGVLFLYGFLRIRHVKSLHISLLISALLMIFIVSSLMVNNPEVRSTDDRRYFTYEELTGFEYVLNHVPSGSNLYSDYFAKRYFCYTKFDESDELGLPYYTSGAITSMDTVSVHDGYFILNNKAFSEKGLNLGGIYSNFYLANYDLKGWNKLNSELNKKNKVYYSSCVSIFQ</sequence>
<feature type="transmembrane region" description="Helical" evidence="1">
    <location>
        <begin position="159"/>
        <end position="175"/>
    </location>
</feature>
<evidence type="ECO:0008006" key="3">
    <source>
        <dbReference type="Google" id="ProtNLM"/>
    </source>
</evidence>
<proteinExistence type="predicted"/>
<protein>
    <recommendedName>
        <fullName evidence="3">Glycosyltransferase RgtA/B/C/D-like domain-containing protein</fullName>
    </recommendedName>
</protein>
<dbReference type="AlphaFoldDB" id="A0A645BK75"/>
<evidence type="ECO:0000256" key="1">
    <source>
        <dbReference type="SAM" id="Phobius"/>
    </source>
</evidence>
<reference evidence="2" key="1">
    <citation type="submission" date="2019-08" db="EMBL/GenBank/DDBJ databases">
        <authorList>
            <person name="Kucharzyk K."/>
            <person name="Murdoch R.W."/>
            <person name="Higgins S."/>
            <person name="Loffler F."/>
        </authorList>
    </citation>
    <scope>NUCLEOTIDE SEQUENCE</scope>
</reference>
<keyword evidence="1" id="KW-0472">Membrane</keyword>
<feature type="transmembrane region" description="Helical" evidence="1">
    <location>
        <begin position="31"/>
        <end position="59"/>
    </location>
</feature>
<evidence type="ECO:0000313" key="2">
    <source>
        <dbReference type="EMBL" id="MPM65636.1"/>
    </source>
</evidence>
<accession>A0A645BK75</accession>
<dbReference type="EMBL" id="VSSQ01020626">
    <property type="protein sequence ID" value="MPM65636.1"/>
    <property type="molecule type" value="Genomic_DNA"/>
</dbReference>
<feature type="transmembrane region" description="Helical" evidence="1">
    <location>
        <begin position="80"/>
        <end position="99"/>
    </location>
</feature>
<feature type="transmembrane region" description="Helical" evidence="1">
    <location>
        <begin position="224"/>
        <end position="245"/>
    </location>
</feature>
<gene>
    <name evidence="2" type="ORF">SDC9_112533</name>
</gene>
<keyword evidence="1" id="KW-0812">Transmembrane</keyword>
<organism evidence="2">
    <name type="scientific">bioreactor metagenome</name>
    <dbReference type="NCBI Taxonomy" id="1076179"/>
    <lineage>
        <taxon>unclassified sequences</taxon>
        <taxon>metagenomes</taxon>
        <taxon>ecological metagenomes</taxon>
    </lineage>
</organism>
<feature type="transmembrane region" description="Helical" evidence="1">
    <location>
        <begin position="195"/>
        <end position="217"/>
    </location>
</feature>
<comment type="caution">
    <text evidence="2">The sequence shown here is derived from an EMBL/GenBank/DDBJ whole genome shotgun (WGS) entry which is preliminary data.</text>
</comment>
<name>A0A645BK75_9ZZZZ</name>
<feature type="transmembrane region" description="Helical" evidence="1">
    <location>
        <begin position="128"/>
        <end position="152"/>
    </location>
</feature>
<keyword evidence="1" id="KW-1133">Transmembrane helix</keyword>